<keyword evidence="3" id="KW-0949">S-adenosyl-L-methionine</keyword>
<comment type="caution">
    <text evidence="5">The sequence shown here is derived from an EMBL/GenBank/DDBJ whole genome shotgun (WGS) entry which is preliminary data.</text>
</comment>
<sequence>MALERTIVLDNLILNKDELSFYKRQTGIEDEEKLKEHIARTAQKALEVYPYHCIGNFGFLRFRILRAKSGYNQLLELGSTRPNAIFLDLGCCFGNDLRKAIEDGFPAQNVIASDLRADFWNFGHALFNSSPLTFPVAFVSGNVLDSSFISIQPPVQEPLPNVASISLQSFLSTNPKSLDPLRGHISAIHTSAFFHLFDKDEQSLIAKKLASLLSPLPGSIIFGSQRGACEPQEVARNSSGTSYYRHSPETWKAMWEGEVFSGNNDMMIRVDAGLSFDGGKEILWWTITRL</sequence>
<dbReference type="AlphaFoldDB" id="A0A9W9DPP4"/>
<keyword evidence="2" id="KW-0808">Transferase</keyword>
<dbReference type="InterPro" id="IPR029063">
    <property type="entry name" value="SAM-dependent_MTases_sf"/>
</dbReference>
<organism evidence="5 6">
    <name type="scientific">Lentinula aciculospora</name>
    <dbReference type="NCBI Taxonomy" id="153920"/>
    <lineage>
        <taxon>Eukaryota</taxon>
        <taxon>Fungi</taxon>
        <taxon>Dikarya</taxon>
        <taxon>Basidiomycota</taxon>
        <taxon>Agaricomycotina</taxon>
        <taxon>Agaricomycetes</taxon>
        <taxon>Agaricomycetidae</taxon>
        <taxon>Agaricales</taxon>
        <taxon>Marasmiineae</taxon>
        <taxon>Omphalotaceae</taxon>
        <taxon>Lentinula</taxon>
    </lineage>
</organism>
<gene>
    <name evidence="5" type="ORF">J3R30DRAFT_3288682</name>
</gene>
<name>A0A9W9DPP4_9AGAR</name>
<keyword evidence="6" id="KW-1185">Reference proteome</keyword>
<evidence type="ECO:0000313" key="6">
    <source>
        <dbReference type="Proteomes" id="UP001150266"/>
    </source>
</evidence>
<comment type="pathway">
    <text evidence="1">Secondary metabolite biosynthesis.</text>
</comment>
<evidence type="ECO:0008006" key="7">
    <source>
        <dbReference type="Google" id="ProtNLM"/>
    </source>
</evidence>
<dbReference type="PANTHER" id="PTHR35897">
    <property type="entry name" value="METHYLTRANSFERASE AUSD"/>
    <property type="match status" value="1"/>
</dbReference>
<evidence type="ECO:0000256" key="3">
    <source>
        <dbReference type="ARBA" id="ARBA00022691"/>
    </source>
</evidence>
<dbReference type="InterPro" id="IPR051654">
    <property type="entry name" value="Meroterpenoid_MTases"/>
</dbReference>
<dbReference type="OrthoDB" id="2094832at2759"/>
<protein>
    <recommendedName>
        <fullName evidence="7">Methyltransferase domain-containing protein</fullName>
    </recommendedName>
</protein>
<comment type="similarity">
    <text evidence="4">Belongs to the class I-like SAM-binding methyltransferase superfamily.</text>
</comment>
<accession>A0A9W9DPP4</accession>
<reference evidence="5" key="1">
    <citation type="submission" date="2022-08" db="EMBL/GenBank/DDBJ databases">
        <title>A Global Phylogenomic Analysis of the Shiitake Genus Lentinula.</title>
        <authorList>
            <consortium name="DOE Joint Genome Institute"/>
            <person name="Sierra-Patev S."/>
            <person name="Min B."/>
            <person name="Naranjo-Ortiz M."/>
            <person name="Looney B."/>
            <person name="Konkel Z."/>
            <person name="Slot J.C."/>
            <person name="Sakamoto Y."/>
            <person name="Steenwyk J.L."/>
            <person name="Rokas A."/>
            <person name="Carro J."/>
            <person name="Camarero S."/>
            <person name="Ferreira P."/>
            <person name="Molpeceres G."/>
            <person name="Ruiz-Duenas F.J."/>
            <person name="Serrano A."/>
            <person name="Henrissat B."/>
            <person name="Drula E."/>
            <person name="Hughes K.W."/>
            <person name="Mata J.L."/>
            <person name="Ishikawa N.K."/>
            <person name="Vargas-Isla R."/>
            <person name="Ushijima S."/>
            <person name="Smith C.A."/>
            <person name="Ahrendt S."/>
            <person name="Andreopoulos W."/>
            <person name="He G."/>
            <person name="Labutti K."/>
            <person name="Lipzen A."/>
            <person name="Ng V."/>
            <person name="Riley R."/>
            <person name="Sandor L."/>
            <person name="Barry K."/>
            <person name="Martinez A.T."/>
            <person name="Xiao Y."/>
            <person name="Gibbons J.G."/>
            <person name="Terashima K."/>
            <person name="Grigoriev I.V."/>
            <person name="Hibbett D.S."/>
        </authorList>
    </citation>
    <scope>NUCLEOTIDE SEQUENCE</scope>
    <source>
        <strain evidence="5">JLM2183</strain>
    </source>
</reference>
<evidence type="ECO:0000256" key="4">
    <source>
        <dbReference type="ARBA" id="ARBA00038314"/>
    </source>
</evidence>
<dbReference type="Gene3D" id="3.40.50.150">
    <property type="entry name" value="Vaccinia Virus protein VP39"/>
    <property type="match status" value="1"/>
</dbReference>
<dbReference type="Proteomes" id="UP001150266">
    <property type="component" value="Unassembled WGS sequence"/>
</dbReference>
<proteinExistence type="inferred from homology"/>
<dbReference type="EMBL" id="JAOTPV010000007">
    <property type="protein sequence ID" value="KAJ4480100.1"/>
    <property type="molecule type" value="Genomic_DNA"/>
</dbReference>
<evidence type="ECO:0000256" key="1">
    <source>
        <dbReference type="ARBA" id="ARBA00005179"/>
    </source>
</evidence>
<dbReference type="PANTHER" id="PTHR35897:SF1">
    <property type="entry name" value="METHYLTRANSFERASE AUSD"/>
    <property type="match status" value="1"/>
</dbReference>
<evidence type="ECO:0000313" key="5">
    <source>
        <dbReference type="EMBL" id="KAJ4480100.1"/>
    </source>
</evidence>
<dbReference type="GO" id="GO:0016740">
    <property type="term" value="F:transferase activity"/>
    <property type="evidence" value="ECO:0007669"/>
    <property type="project" value="UniProtKB-KW"/>
</dbReference>
<evidence type="ECO:0000256" key="2">
    <source>
        <dbReference type="ARBA" id="ARBA00022679"/>
    </source>
</evidence>
<dbReference type="SUPFAM" id="SSF53335">
    <property type="entry name" value="S-adenosyl-L-methionine-dependent methyltransferases"/>
    <property type="match status" value="1"/>
</dbReference>